<dbReference type="GO" id="GO:0016972">
    <property type="term" value="F:thiol oxidase activity"/>
    <property type="evidence" value="ECO:0007669"/>
    <property type="project" value="EnsemblFungi"/>
</dbReference>
<sequence>MKSAGKLFFLSVFALCAAPGICTGASKDGCPISTKAIVDDACVSYATLDKLNTRVKPAVDDLTQTTDFFSHYRLNLFHKSCPFWDDSNGLCGNIGCAVETLDNEDDIPDVWKVKELSKLQGPLAKHPGRASKKEHRPLHGELGDSVGESCVYDNDDECDERDYCVPEDESAFSKGDYVSLTKNPERFTGYAGLGSHMVWDAIYRENCFQRSSFPRSADVGTSLWPKGPAAMDFKQVMEAAGRQAQLDQNRLQKPETPFVASTGLETDDECLEKRVFYRVVSGMHASISTHLCWDYLNKTTGLWGPNFDCYMERLHPYPDRISNLYFNYALVTRAVAKLGPYLQKPVYTFCTDDAHEDASTRGKVLKVTQRAALVPEIFDESIMFVNGEGPSLKEDFRNRFRNISRLMDCVGCDKCRLWGKVQTNGYGTALKVLFEFGKDNDKDVPVLKRTELVALFNTYGRLTKSLMAIAQFRKMAVEAEDQRKAAELLAETAKDIREPLDHPLTSNEDEELSDELVDLIRKKNRGSAGEDWKSQVDHELALFKLAMRVVFTGWIRAPVYFVKVAIAETLGNLLELAAQASSQPSLRTCMDIENSSPPPAALPQLSAHLLPLPQTASQRQRQARLIDLFQQPLSACETILSQYNGATHTQWPHTGYESPIPAPARSPRTTTTSTTIRVAVAIMSLSSMTSLPAPPPRRPRLLAQNRKLRHLCGLSLRNLSFAPPTARILRSADDGDLPHGSNKKKPTTTTTTTTTNTTQQLAVLQETSSDVAPGAALHPSRSSDHLAGKEAARRLSASGGGHRIGAPLVQRRASLSNAPSSPASRQKKLEELADEAVGDVFFSLHDPASPEEPIYISETGERSAVWLCSKFPRRRLPSPQTFG</sequence>
<dbReference type="eggNOG" id="KOG2608">
    <property type="taxonomic scope" value="Eukaryota"/>
</dbReference>
<evidence type="ECO:0000256" key="13">
    <source>
        <dbReference type="ARBA" id="ARBA00023157"/>
    </source>
</evidence>
<dbReference type="EMBL" id="ANFO01000845">
    <property type="protein sequence ID" value="KGQ06257.1"/>
    <property type="molecule type" value="Genomic_DNA"/>
</dbReference>
<organism evidence="19 20">
    <name type="scientific">Beauveria bassiana D1-5</name>
    <dbReference type="NCBI Taxonomy" id="1245745"/>
    <lineage>
        <taxon>Eukaryota</taxon>
        <taxon>Fungi</taxon>
        <taxon>Dikarya</taxon>
        <taxon>Ascomycota</taxon>
        <taxon>Pezizomycotina</taxon>
        <taxon>Sordariomycetes</taxon>
        <taxon>Hypocreomycetidae</taxon>
        <taxon>Hypocreales</taxon>
        <taxon>Cordycipitaceae</taxon>
        <taxon>Beauveria</taxon>
    </lineage>
</organism>
<evidence type="ECO:0000256" key="18">
    <source>
        <dbReference type="SAM" id="SignalP"/>
    </source>
</evidence>
<evidence type="ECO:0000256" key="2">
    <source>
        <dbReference type="ARBA" id="ARBA00004367"/>
    </source>
</evidence>
<dbReference type="Pfam" id="PF04137">
    <property type="entry name" value="ERO1"/>
    <property type="match status" value="1"/>
</dbReference>
<reference evidence="19 20" key="1">
    <citation type="submission" date="2012-10" db="EMBL/GenBank/DDBJ databases">
        <title>Genome sequencing and analysis of entomopathogenic fungi Beauveria bassiana D1-5.</title>
        <authorList>
            <person name="Li Q."/>
            <person name="Wang L."/>
            <person name="Zhang Z."/>
            <person name="Wang Q."/>
            <person name="Ren J."/>
            <person name="Wang M."/>
            <person name="Xu W."/>
            <person name="Wang J."/>
            <person name="Lu Y."/>
            <person name="Du Q."/>
            <person name="Sun Z."/>
        </authorList>
    </citation>
    <scope>NUCLEOTIDE SEQUENCE [LARGE SCALE GENOMIC DNA]</scope>
    <source>
        <strain evidence="19 20">D1-5</strain>
    </source>
</reference>
<dbReference type="GO" id="GO:0071949">
    <property type="term" value="F:FAD binding"/>
    <property type="evidence" value="ECO:0007669"/>
    <property type="project" value="InterPro"/>
</dbReference>
<evidence type="ECO:0000256" key="14">
    <source>
        <dbReference type="ARBA" id="ARBA00023180"/>
    </source>
</evidence>
<proteinExistence type="inferred from homology"/>
<evidence type="ECO:0000256" key="17">
    <source>
        <dbReference type="SAM" id="MobiDB-lite"/>
    </source>
</evidence>
<keyword evidence="13" id="KW-1015">Disulfide bond</keyword>
<feature type="region of interest" description="Disordered" evidence="17">
    <location>
        <begin position="730"/>
        <end position="804"/>
    </location>
</feature>
<dbReference type="GO" id="GO:0005789">
    <property type="term" value="C:endoplasmic reticulum membrane"/>
    <property type="evidence" value="ECO:0007669"/>
    <property type="project" value="UniProtKB-SubCell"/>
</dbReference>
<feature type="compositionally biased region" description="Low complexity" evidence="17">
    <location>
        <begin position="747"/>
        <end position="758"/>
    </location>
</feature>
<keyword evidence="10" id="KW-0249">Electron transport</keyword>
<evidence type="ECO:0000256" key="12">
    <source>
        <dbReference type="ARBA" id="ARBA00023136"/>
    </source>
</evidence>
<keyword evidence="14" id="KW-0325">Glycoprotein</keyword>
<name>A0A0A2VIY2_BEABA</name>
<feature type="compositionally biased region" description="Basic and acidic residues" evidence="17">
    <location>
        <begin position="781"/>
        <end position="793"/>
    </location>
</feature>
<evidence type="ECO:0000256" key="16">
    <source>
        <dbReference type="SAM" id="Coils"/>
    </source>
</evidence>
<feature type="chain" id="PRO_5001995666" evidence="18">
    <location>
        <begin position="25"/>
        <end position="883"/>
    </location>
</feature>
<protein>
    <submittedName>
        <fullName evidence="19">Endoplasmic oxidoreductin-1</fullName>
    </submittedName>
</protein>
<evidence type="ECO:0000256" key="8">
    <source>
        <dbReference type="ARBA" id="ARBA00022824"/>
    </source>
</evidence>
<evidence type="ECO:0000256" key="11">
    <source>
        <dbReference type="ARBA" id="ARBA00023002"/>
    </source>
</evidence>
<evidence type="ECO:0000256" key="10">
    <source>
        <dbReference type="ARBA" id="ARBA00022982"/>
    </source>
</evidence>
<dbReference type="SUPFAM" id="SSF110019">
    <property type="entry name" value="ERO1-like"/>
    <property type="match status" value="1"/>
</dbReference>
<evidence type="ECO:0000256" key="6">
    <source>
        <dbReference type="ARBA" id="ARBA00022630"/>
    </source>
</evidence>
<keyword evidence="7 18" id="KW-0732">Signal</keyword>
<comment type="caution">
    <text evidence="19">The sequence shown here is derived from an EMBL/GenBank/DDBJ whole genome shotgun (WGS) entry which is preliminary data.</text>
</comment>
<comment type="subcellular location">
    <subcellularLocation>
        <location evidence="2">Endoplasmic reticulum membrane</location>
        <topology evidence="2">Peripheral membrane protein</topology>
        <orientation evidence="2">Lumenal side</orientation>
    </subcellularLocation>
</comment>
<dbReference type="GO" id="GO:0015035">
    <property type="term" value="F:protein-disulfide reductase activity"/>
    <property type="evidence" value="ECO:0007669"/>
    <property type="project" value="EnsemblFungi"/>
</dbReference>
<dbReference type="PANTHER" id="PTHR12613">
    <property type="entry name" value="ERO1-RELATED"/>
    <property type="match status" value="1"/>
</dbReference>
<dbReference type="STRING" id="1245745.A0A0A2VIY2"/>
<dbReference type="InterPro" id="IPR037192">
    <property type="entry name" value="ERO1-like_sf"/>
</dbReference>
<accession>A0A0A2VIY2</accession>
<dbReference type="OrthoDB" id="269384at2759"/>
<dbReference type="eggNOG" id="KOG2896">
    <property type="taxonomic scope" value="Eukaryota"/>
</dbReference>
<keyword evidence="16" id="KW-0175">Coiled coil</keyword>
<gene>
    <name evidence="19" type="ORF">BBAD15_g8430</name>
</gene>
<dbReference type="HOGENOM" id="CLU_326242_0_0_1"/>
<evidence type="ECO:0000256" key="7">
    <source>
        <dbReference type="ARBA" id="ARBA00022729"/>
    </source>
</evidence>
<evidence type="ECO:0000256" key="3">
    <source>
        <dbReference type="ARBA" id="ARBA00008277"/>
    </source>
</evidence>
<dbReference type="Proteomes" id="UP000030106">
    <property type="component" value="Unassembled WGS sequence"/>
</dbReference>
<keyword evidence="12" id="KW-0472">Membrane</keyword>
<comment type="cofactor">
    <cofactor evidence="1">
        <name>FAD</name>
        <dbReference type="ChEBI" id="CHEBI:57692"/>
    </cofactor>
</comment>
<feature type="compositionally biased region" description="Polar residues" evidence="17">
    <location>
        <begin position="759"/>
        <end position="770"/>
    </location>
</feature>
<evidence type="ECO:0000256" key="4">
    <source>
        <dbReference type="ARBA" id="ARBA00011802"/>
    </source>
</evidence>
<feature type="coiled-coil region" evidence="16">
    <location>
        <begin position="469"/>
        <end position="496"/>
    </location>
</feature>
<keyword evidence="15" id="KW-0676">Redox-active center</keyword>
<evidence type="ECO:0000256" key="5">
    <source>
        <dbReference type="ARBA" id="ARBA00022448"/>
    </source>
</evidence>
<evidence type="ECO:0000256" key="9">
    <source>
        <dbReference type="ARBA" id="ARBA00022827"/>
    </source>
</evidence>
<keyword evidence="8" id="KW-0256">Endoplasmic reticulum</keyword>
<comment type="subunit">
    <text evidence="4">May function both as a monomer and a homodimer.</text>
</comment>
<dbReference type="PANTHER" id="PTHR12613:SF0">
    <property type="entry name" value="ERO1-LIKE PROTEIN"/>
    <property type="match status" value="1"/>
</dbReference>
<evidence type="ECO:0000313" key="20">
    <source>
        <dbReference type="Proteomes" id="UP000030106"/>
    </source>
</evidence>
<evidence type="ECO:0000256" key="15">
    <source>
        <dbReference type="ARBA" id="ARBA00023284"/>
    </source>
</evidence>
<evidence type="ECO:0000256" key="1">
    <source>
        <dbReference type="ARBA" id="ARBA00001974"/>
    </source>
</evidence>
<feature type="signal peptide" evidence="18">
    <location>
        <begin position="1"/>
        <end position="24"/>
    </location>
</feature>
<keyword evidence="11" id="KW-0560">Oxidoreductase</keyword>
<dbReference type="GO" id="GO:0034975">
    <property type="term" value="P:protein folding in endoplasmic reticulum"/>
    <property type="evidence" value="ECO:0007669"/>
    <property type="project" value="InterPro"/>
</dbReference>
<dbReference type="InterPro" id="IPR007266">
    <property type="entry name" value="Ero1"/>
</dbReference>
<keyword evidence="5" id="KW-0813">Transport</keyword>
<keyword evidence="6" id="KW-0285">Flavoprotein</keyword>
<evidence type="ECO:0000313" key="19">
    <source>
        <dbReference type="EMBL" id="KGQ06257.1"/>
    </source>
</evidence>
<comment type="similarity">
    <text evidence="3">Belongs to the EROs family.</text>
</comment>
<keyword evidence="9" id="KW-0274">FAD</keyword>
<dbReference type="AlphaFoldDB" id="A0A0A2VIY2"/>